<dbReference type="Proteomes" id="UP000663889">
    <property type="component" value="Unassembled WGS sequence"/>
</dbReference>
<dbReference type="InterPro" id="IPR008928">
    <property type="entry name" value="6-hairpin_glycosidase_sf"/>
</dbReference>
<sequence length="189" mass="22054">NSLQAQKISSATEHAKTQLKYAFEEIAQSKTRNKKVVSPRSIRADTLFMVPSGDWTSGFFPGNLWFMYELTKNKFWLKKAQEFTANLESEKTNGKTHDMGVKMYCSFGNGYRLTKNANYKTILLESARTLMTRFNPKIGCIKSWDHHNDVWEFPVIIDNMMNLELLFWAFKETKDSTFYKVAFVSRSWI</sequence>
<feature type="non-terminal residue" evidence="3">
    <location>
        <position position="1"/>
    </location>
</feature>
<dbReference type="InterPro" id="IPR012341">
    <property type="entry name" value="6hp_glycosidase-like_sf"/>
</dbReference>
<evidence type="ECO:0000313" key="4">
    <source>
        <dbReference type="Proteomes" id="UP000663889"/>
    </source>
</evidence>
<dbReference type="GO" id="GO:0000272">
    <property type="term" value="P:polysaccharide catabolic process"/>
    <property type="evidence" value="ECO:0007669"/>
    <property type="project" value="TreeGrafter"/>
</dbReference>
<protein>
    <recommendedName>
        <fullName evidence="5">Glucuronyl hydrolase</fullName>
    </recommendedName>
</protein>
<reference evidence="3" key="1">
    <citation type="submission" date="2021-02" db="EMBL/GenBank/DDBJ databases">
        <authorList>
            <person name="Nowell W R."/>
        </authorList>
    </citation>
    <scope>NUCLEOTIDE SEQUENCE</scope>
</reference>
<dbReference type="InterPro" id="IPR052369">
    <property type="entry name" value="UG_Glycosaminoglycan_Hydrolase"/>
</dbReference>
<keyword evidence="1" id="KW-0378">Hydrolase</keyword>
<dbReference type="PANTHER" id="PTHR36845">
    <property type="entry name" value="HYDROLASE, PUTATIVE (AFU_ORTHOLOGUE AFUA_7G05090)-RELATED"/>
    <property type="match status" value="1"/>
</dbReference>
<dbReference type="SUPFAM" id="SSF48208">
    <property type="entry name" value="Six-hairpin glycosidases"/>
    <property type="match status" value="1"/>
</dbReference>
<evidence type="ECO:0000313" key="3">
    <source>
        <dbReference type="EMBL" id="CAF1554756.1"/>
    </source>
</evidence>
<dbReference type="Gene3D" id="1.50.10.10">
    <property type="match status" value="1"/>
</dbReference>
<comment type="caution">
    <text evidence="3">The sequence shown here is derived from an EMBL/GenBank/DDBJ whole genome shotgun (WGS) entry which is preliminary data.</text>
</comment>
<dbReference type="AlphaFoldDB" id="A0A815X9R2"/>
<name>A0A815X9R2_9BILA</name>
<evidence type="ECO:0000256" key="1">
    <source>
        <dbReference type="ARBA" id="ARBA00022801"/>
    </source>
</evidence>
<accession>A0A815X9R2</accession>
<gene>
    <name evidence="3" type="ORF">SEV965_LOCUS38878</name>
</gene>
<proteinExistence type="inferred from homology"/>
<dbReference type="EMBL" id="CAJNOU010010921">
    <property type="protein sequence ID" value="CAF1554756.1"/>
    <property type="molecule type" value="Genomic_DNA"/>
</dbReference>
<organism evidence="3 4">
    <name type="scientific">Rotaria sordida</name>
    <dbReference type="NCBI Taxonomy" id="392033"/>
    <lineage>
        <taxon>Eukaryota</taxon>
        <taxon>Metazoa</taxon>
        <taxon>Spiralia</taxon>
        <taxon>Gnathifera</taxon>
        <taxon>Rotifera</taxon>
        <taxon>Eurotatoria</taxon>
        <taxon>Bdelloidea</taxon>
        <taxon>Philodinida</taxon>
        <taxon>Philodinidae</taxon>
        <taxon>Rotaria</taxon>
    </lineage>
</organism>
<evidence type="ECO:0000256" key="2">
    <source>
        <dbReference type="ARBA" id="ARBA00038358"/>
    </source>
</evidence>
<comment type="similarity">
    <text evidence="2">Belongs to the glycosyl hydrolase 88 family.</text>
</comment>
<dbReference type="GO" id="GO:0052757">
    <property type="term" value="F:chondroitin hydrolase activity"/>
    <property type="evidence" value="ECO:0007669"/>
    <property type="project" value="TreeGrafter"/>
</dbReference>
<dbReference type="PANTHER" id="PTHR36845:SF1">
    <property type="entry name" value="HYDROLASE, PUTATIVE (AFU_ORTHOLOGUE AFUA_7G05090)-RELATED"/>
    <property type="match status" value="1"/>
</dbReference>
<evidence type="ECO:0008006" key="5">
    <source>
        <dbReference type="Google" id="ProtNLM"/>
    </source>
</evidence>